<dbReference type="GO" id="GO:0008757">
    <property type="term" value="F:S-adenosylmethionine-dependent methyltransferase activity"/>
    <property type="evidence" value="ECO:0007669"/>
    <property type="project" value="InterPro"/>
</dbReference>
<dbReference type="InterPro" id="IPR051419">
    <property type="entry name" value="Lys/N-term_MeTrsfase_sf"/>
</dbReference>
<evidence type="ECO:0000259" key="4">
    <source>
        <dbReference type="Pfam" id="PF08241"/>
    </source>
</evidence>
<dbReference type="InterPro" id="IPR013216">
    <property type="entry name" value="Methyltransf_11"/>
</dbReference>
<accession>A0A1J4KG10</accession>
<feature type="domain" description="Methyltransferase type 11" evidence="4">
    <location>
        <begin position="117"/>
        <end position="218"/>
    </location>
</feature>
<evidence type="ECO:0000313" key="6">
    <source>
        <dbReference type="Proteomes" id="UP000179807"/>
    </source>
</evidence>
<keyword evidence="3" id="KW-0808">Transferase</keyword>
<keyword evidence="6" id="KW-1185">Reference proteome</keyword>
<comment type="caution">
    <text evidence="5">The sequence shown here is derived from an EMBL/GenBank/DDBJ whole genome shotgun (WGS) entry which is preliminary data.</text>
</comment>
<protein>
    <submittedName>
        <fullName evidence="5">Phosphoethanolamine N-methyltransferase-related protein</fullName>
    </submittedName>
</protein>
<name>A0A1J4KG10_9EUKA</name>
<sequence>MKNIMKDKNFSVPETQEDINSDSDIIQGINFSFLKKEFNCNDKELIERLMKTEKSMQENENGLDSNDESSQDIQDYGASSYWEERYIICPTPFDWYVTWDQIEYIIGSLFNGEELALNIGCGNSCMSEDMQKKLFKVVVSIDISPSVIYQMKEMHKNNHDLIWYTMDCSKMSFEDEMFDAVFDKGTFDALLCGPNAITIVYETMKEIYRELKGGGVFIEITYGEPKNRLTFFKNLDIEWKLYDPEVIINENDGQRTYIYIFQKLSHTVMNKLEI</sequence>
<dbReference type="OrthoDB" id="411785at2759"/>
<dbReference type="GeneID" id="94836075"/>
<organism evidence="5 6">
    <name type="scientific">Tritrichomonas foetus</name>
    <dbReference type="NCBI Taxonomy" id="1144522"/>
    <lineage>
        <taxon>Eukaryota</taxon>
        <taxon>Metamonada</taxon>
        <taxon>Parabasalia</taxon>
        <taxon>Tritrichomonadida</taxon>
        <taxon>Tritrichomonadidae</taxon>
        <taxon>Tritrichomonas</taxon>
    </lineage>
</organism>
<dbReference type="AlphaFoldDB" id="A0A1J4KG10"/>
<reference evidence="5" key="1">
    <citation type="submission" date="2016-10" db="EMBL/GenBank/DDBJ databases">
        <authorList>
            <person name="Benchimol M."/>
            <person name="Almeida L.G."/>
            <person name="Vasconcelos A.T."/>
            <person name="Perreira-Neves A."/>
            <person name="Rosa I.A."/>
            <person name="Tasca T."/>
            <person name="Bogo M.R."/>
            <person name="de Souza W."/>
        </authorList>
    </citation>
    <scope>NUCLEOTIDE SEQUENCE [LARGE SCALE GENOMIC DNA]</scope>
    <source>
        <strain evidence="5">K</strain>
    </source>
</reference>
<dbReference type="PANTHER" id="PTHR12176">
    <property type="entry name" value="SAM-DEPENDENT METHYLTRANSFERASE SUPERFAMILY PROTEIN"/>
    <property type="match status" value="1"/>
</dbReference>
<dbReference type="CDD" id="cd02440">
    <property type="entry name" value="AdoMet_MTases"/>
    <property type="match status" value="1"/>
</dbReference>
<dbReference type="GO" id="GO:0032259">
    <property type="term" value="P:methylation"/>
    <property type="evidence" value="ECO:0007669"/>
    <property type="project" value="UniProtKB-KW"/>
</dbReference>
<dbReference type="VEuPathDB" id="TrichDB:TRFO_20398"/>
<dbReference type="RefSeq" id="XP_068363489.1">
    <property type="nucleotide sequence ID" value="XM_068501371.1"/>
</dbReference>
<evidence type="ECO:0000256" key="3">
    <source>
        <dbReference type="ARBA" id="ARBA00022679"/>
    </source>
</evidence>
<proteinExistence type="inferred from homology"/>
<evidence type="ECO:0000313" key="5">
    <source>
        <dbReference type="EMBL" id="OHT10353.1"/>
    </source>
</evidence>
<dbReference type="SUPFAM" id="SSF53335">
    <property type="entry name" value="S-adenosyl-L-methionine-dependent methyltransferases"/>
    <property type="match status" value="1"/>
</dbReference>
<dbReference type="InterPro" id="IPR029063">
    <property type="entry name" value="SAM-dependent_MTases_sf"/>
</dbReference>
<dbReference type="Proteomes" id="UP000179807">
    <property type="component" value="Unassembled WGS sequence"/>
</dbReference>
<dbReference type="PANTHER" id="PTHR12176:SF79">
    <property type="entry name" value="METHYLTRANSFERASE TYPE 11 DOMAIN-CONTAINING PROTEIN"/>
    <property type="match status" value="1"/>
</dbReference>
<keyword evidence="2" id="KW-0489">Methyltransferase</keyword>
<evidence type="ECO:0000256" key="2">
    <source>
        <dbReference type="ARBA" id="ARBA00022603"/>
    </source>
</evidence>
<dbReference type="Pfam" id="PF08241">
    <property type="entry name" value="Methyltransf_11"/>
    <property type="match status" value="1"/>
</dbReference>
<dbReference type="EMBL" id="MLAK01000614">
    <property type="protein sequence ID" value="OHT10353.1"/>
    <property type="molecule type" value="Genomic_DNA"/>
</dbReference>
<dbReference type="Gene3D" id="3.40.50.150">
    <property type="entry name" value="Vaccinia Virus protein VP39"/>
    <property type="match status" value="1"/>
</dbReference>
<gene>
    <name evidence="5" type="ORF">TRFO_20398</name>
</gene>
<evidence type="ECO:0000256" key="1">
    <source>
        <dbReference type="ARBA" id="ARBA00008361"/>
    </source>
</evidence>
<comment type="similarity">
    <text evidence="1">Belongs to the methyltransferase superfamily.</text>
</comment>